<organism evidence="3 4">
    <name type="scientific">Lacipirellula parvula</name>
    <dbReference type="NCBI Taxonomy" id="2650471"/>
    <lineage>
        <taxon>Bacteria</taxon>
        <taxon>Pseudomonadati</taxon>
        <taxon>Planctomycetota</taxon>
        <taxon>Planctomycetia</taxon>
        <taxon>Pirellulales</taxon>
        <taxon>Lacipirellulaceae</taxon>
        <taxon>Lacipirellula</taxon>
    </lineage>
</organism>
<keyword evidence="2" id="KW-0732">Signal</keyword>
<dbReference type="EMBL" id="AP021861">
    <property type="protein sequence ID" value="BBO31974.1"/>
    <property type="molecule type" value="Genomic_DNA"/>
</dbReference>
<feature type="region of interest" description="Disordered" evidence="1">
    <location>
        <begin position="162"/>
        <end position="181"/>
    </location>
</feature>
<reference evidence="4" key="1">
    <citation type="submission" date="2019-10" db="EMBL/GenBank/DDBJ databases">
        <title>Lacipirellula parvula gen. nov., sp. nov., representing a lineage of planctomycetes widespread in freshwater anoxic habitats, and description of the family Lacipirellulaceae.</title>
        <authorList>
            <person name="Dedysh S.N."/>
            <person name="Kulichevskaya I.S."/>
            <person name="Beletsky A.V."/>
            <person name="Rakitin A.L."/>
            <person name="Mardanov A.V."/>
            <person name="Ivanova A.A."/>
            <person name="Saltykova V.X."/>
            <person name="Rijpstra W.I.C."/>
            <person name="Sinninghe Damste J.S."/>
            <person name="Ravin N.V."/>
        </authorList>
    </citation>
    <scope>NUCLEOTIDE SEQUENCE [LARGE SCALE GENOMIC DNA]</scope>
    <source>
        <strain evidence="4">PX69</strain>
    </source>
</reference>
<evidence type="ECO:0000256" key="2">
    <source>
        <dbReference type="SAM" id="SignalP"/>
    </source>
</evidence>
<sequence>MMARRRFDISQRLVASAAAATLGVSLAGYGMADDQATPPAAAERAGFAAPGAADVAGSHSANTPIGANRQEKEAAEAGKLRLREGTELKNVIGRFRQVGDTLTFIDGQNREIGGLPNLNLERVSRVLQTVEEPESVSWSISGRVTEYSGRNFLLISRAVFRSAAPPPPPESVAQEAAKGAP</sequence>
<protein>
    <submittedName>
        <fullName evidence="3">Uncharacterized protein</fullName>
    </submittedName>
</protein>
<dbReference type="Proteomes" id="UP000326837">
    <property type="component" value="Chromosome"/>
</dbReference>
<evidence type="ECO:0000313" key="3">
    <source>
        <dbReference type="EMBL" id="BBO31974.1"/>
    </source>
</evidence>
<accession>A0A5K7X5I3</accession>
<feature type="chain" id="PRO_5024917256" evidence="2">
    <location>
        <begin position="33"/>
        <end position="181"/>
    </location>
</feature>
<dbReference type="KEGG" id="lpav:PLANPX_1586"/>
<name>A0A5K7X5I3_9BACT</name>
<dbReference type="RefSeq" id="WP_152098028.1">
    <property type="nucleotide sequence ID" value="NZ_AP021861.1"/>
</dbReference>
<dbReference type="AlphaFoldDB" id="A0A5K7X5I3"/>
<evidence type="ECO:0000313" key="4">
    <source>
        <dbReference type="Proteomes" id="UP000326837"/>
    </source>
</evidence>
<evidence type="ECO:0000256" key="1">
    <source>
        <dbReference type="SAM" id="MobiDB-lite"/>
    </source>
</evidence>
<feature type="signal peptide" evidence="2">
    <location>
        <begin position="1"/>
        <end position="32"/>
    </location>
</feature>
<proteinExistence type="predicted"/>
<gene>
    <name evidence="3" type="ORF">PLANPX_1586</name>
</gene>
<feature type="compositionally biased region" description="Low complexity" evidence="1">
    <location>
        <begin position="171"/>
        <end position="181"/>
    </location>
</feature>
<keyword evidence="4" id="KW-1185">Reference proteome</keyword>